<evidence type="ECO:0008006" key="3">
    <source>
        <dbReference type="Google" id="ProtNLM"/>
    </source>
</evidence>
<dbReference type="EMBL" id="BPLR01001001">
    <property type="protein sequence ID" value="GIY99088.1"/>
    <property type="molecule type" value="Genomic_DNA"/>
</dbReference>
<evidence type="ECO:0000313" key="1">
    <source>
        <dbReference type="EMBL" id="GIY99088.1"/>
    </source>
</evidence>
<gene>
    <name evidence="1" type="ORF">CEXT_129101</name>
</gene>
<organism evidence="1 2">
    <name type="scientific">Caerostris extrusa</name>
    <name type="common">Bark spider</name>
    <name type="synonym">Caerostris bankana</name>
    <dbReference type="NCBI Taxonomy" id="172846"/>
    <lineage>
        <taxon>Eukaryota</taxon>
        <taxon>Metazoa</taxon>
        <taxon>Ecdysozoa</taxon>
        <taxon>Arthropoda</taxon>
        <taxon>Chelicerata</taxon>
        <taxon>Arachnida</taxon>
        <taxon>Araneae</taxon>
        <taxon>Araneomorphae</taxon>
        <taxon>Entelegynae</taxon>
        <taxon>Araneoidea</taxon>
        <taxon>Araneidae</taxon>
        <taxon>Caerostris</taxon>
    </lineage>
</organism>
<dbReference type="AlphaFoldDB" id="A0AAV4XWZ3"/>
<name>A0AAV4XWZ3_CAEEX</name>
<comment type="caution">
    <text evidence="1">The sequence shown here is derived from an EMBL/GenBank/DDBJ whole genome shotgun (WGS) entry which is preliminary data.</text>
</comment>
<dbReference type="Proteomes" id="UP001054945">
    <property type="component" value="Unassembled WGS sequence"/>
</dbReference>
<proteinExistence type="predicted"/>
<evidence type="ECO:0000313" key="2">
    <source>
        <dbReference type="Proteomes" id="UP001054945"/>
    </source>
</evidence>
<reference evidence="1 2" key="1">
    <citation type="submission" date="2021-06" db="EMBL/GenBank/DDBJ databases">
        <title>Caerostris extrusa draft genome.</title>
        <authorList>
            <person name="Kono N."/>
            <person name="Arakawa K."/>
        </authorList>
    </citation>
    <scope>NUCLEOTIDE SEQUENCE [LARGE SCALE GENOMIC DNA]</scope>
</reference>
<keyword evidence="2" id="KW-1185">Reference proteome</keyword>
<protein>
    <recommendedName>
        <fullName evidence="3">Ycf15</fullName>
    </recommendedName>
</protein>
<sequence length="74" mass="9054">MNHMYEIWDEYQLRLYYRFNWAGREGLRNCPHDSSTVVSQADPSHLFEAKRSYLGQWHLQIGFIILRRTLRRLL</sequence>
<accession>A0AAV4XWZ3</accession>